<evidence type="ECO:0000256" key="1">
    <source>
        <dbReference type="ARBA" id="ARBA00023015"/>
    </source>
</evidence>
<dbReference type="InterPro" id="IPR029062">
    <property type="entry name" value="Class_I_gatase-like"/>
</dbReference>
<dbReference type="SUPFAM" id="SSF46689">
    <property type="entry name" value="Homeodomain-like"/>
    <property type="match status" value="1"/>
</dbReference>
<dbReference type="InterPro" id="IPR009057">
    <property type="entry name" value="Homeodomain-like_sf"/>
</dbReference>
<dbReference type="Gene3D" id="3.40.50.880">
    <property type="match status" value="1"/>
</dbReference>
<organism evidence="4 5">
    <name type="scientific">Emticicia agri</name>
    <dbReference type="NCBI Taxonomy" id="2492393"/>
    <lineage>
        <taxon>Bacteria</taxon>
        <taxon>Pseudomonadati</taxon>
        <taxon>Bacteroidota</taxon>
        <taxon>Cytophagia</taxon>
        <taxon>Cytophagales</taxon>
        <taxon>Leadbetterellaceae</taxon>
        <taxon>Emticicia</taxon>
    </lineage>
</organism>
<dbReference type="Pfam" id="PF12833">
    <property type="entry name" value="HTH_18"/>
    <property type="match status" value="1"/>
</dbReference>
<dbReference type="GO" id="GO:0003700">
    <property type="term" value="F:DNA-binding transcription factor activity"/>
    <property type="evidence" value="ECO:0007669"/>
    <property type="project" value="InterPro"/>
</dbReference>
<reference evidence="4 5" key="1">
    <citation type="submission" date="2019-02" db="EMBL/GenBank/DDBJ databases">
        <title>Bacterial novel species Emticicia sp. 17J42-9 isolated from soil.</title>
        <authorList>
            <person name="Jung H.-Y."/>
        </authorList>
    </citation>
    <scope>NUCLEOTIDE SEQUENCE [LARGE SCALE GENOMIC DNA]</scope>
    <source>
        <strain evidence="4 5">17J42-9</strain>
    </source>
</reference>
<sequence length="313" mass="36096">MKNRIIFYLSNDVHILDLAGPLQVFYESGEYGIPYEIRFVSDQNKKQFSAGLFSDKLTDFAAIEFDKDDILMIPGFSIQSNLEPNKSFDDWLRKAFENKITICSVCTGVFALARAGILNGLECTTHWKYIEALQRQYPKVKVMKNRLFVKNDTIYTSAGITTGIDLALFLIEERHGANFAYQLAKELVMYLRRDSADGQESIYVQYRQHINYQVHSVQEWLIHHLHQKTSIEALAEKVNMSPRNLTRLFKAKTGITIGEYVEKLRVEKALQLLKRNEKMTTISQECGINHPHQLATILKKHTGYIPKELKKLS</sequence>
<evidence type="ECO:0000313" key="4">
    <source>
        <dbReference type="EMBL" id="RYU93392.1"/>
    </source>
</evidence>
<dbReference type="Gene3D" id="1.10.10.60">
    <property type="entry name" value="Homeodomain-like"/>
    <property type="match status" value="2"/>
</dbReference>
<dbReference type="RefSeq" id="WP_130023467.1">
    <property type="nucleotide sequence ID" value="NZ_SEWF01000046.1"/>
</dbReference>
<evidence type="ECO:0000313" key="5">
    <source>
        <dbReference type="Proteomes" id="UP000293162"/>
    </source>
</evidence>
<name>A0A4Q5LUS9_9BACT</name>
<dbReference type="Proteomes" id="UP000293162">
    <property type="component" value="Unassembled WGS sequence"/>
</dbReference>
<keyword evidence="5" id="KW-1185">Reference proteome</keyword>
<proteinExistence type="predicted"/>
<dbReference type="OrthoDB" id="9803764at2"/>
<dbReference type="SMART" id="SM00342">
    <property type="entry name" value="HTH_ARAC"/>
    <property type="match status" value="1"/>
</dbReference>
<accession>A0A4Q5LUS9</accession>
<dbReference type="EMBL" id="SEWF01000046">
    <property type="protein sequence ID" value="RYU93392.1"/>
    <property type="molecule type" value="Genomic_DNA"/>
</dbReference>
<protein>
    <submittedName>
        <fullName evidence="4">Helix-turn-helix domain-containing protein</fullName>
    </submittedName>
</protein>
<dbReference type="InterPro" id="IPR002818">
    <property type="entry name" value="DJ-1/PfpI"/>
</dbReference>
<dbReference type="AlphaFoldDB" id="A0A4Q5LUS9"/>
<dbReference type="InterPro" id="IPR052158">
    <property type="entry name" value="INH-QAR"/>
</dbReference>
<dbReference type="PANTHER" id="PTHR43130:SF3">
    <property type="entry name" value="HTH-TYPE TRANSCRIPTIONAL REGULATOR RV1931C"/>
    <property type="match status" value="1"/>
</dbReference>
<gene>
    <name evidence="4" type="ORF">EWM59_22280</name>
</gene>
<evidence type="ECO:0000256" key="2">
    <source>
        <dbReference type="ARBA" id="ARBA00023163"/>
    </source>
</evidence>
<comment type="caution">
    <text evidence="4">The sequence shown here is derived from an EMBL/GenBank/DDBJ whole genome shotgun (WGS) entry which is preliminary data.</text>
</comment>
<keyword evidence="2" id="KW-0804">Transcription</keyword>
<dbReference type="CDD" id="cd03137">
    <property type="entry name" value="GATase1_AraC_1"/>
    <property type="match status" value="1"/>
</dbReference>
<dbReference type="InterPro" id="IPR018060">
    <property type="entry name" value="HTH_AraC"/>
</dbReference>
<dbReference type="GO" id="GO:0043565">
    <property type="term" value="F:sequence-specific DNA binding"/>
    <property type="evidence" value="ECO:0007669"/>
    <property type="project" value="InterPro"/>
</dbReference>
<evidence type="ECO:0000259" key="3">
    <source>
        <dbReference type="PROSITE" id="PS01124"/>
    </source>
</evidence>
<feature type="domain" description="HTH araC/xylS-type" evidence="3">
    <location>
        <begin position="215"/>
        <end position="312"/>
    </location>
</feature>
<dbReference type="PANTHER" id="PTHR43130">
    <property type="entry name" value="ARAC-FAMILY TRANSCRIPTIONAL REGULATOR"/>
    <property type="match status" value="1"/>
</dbReference>
<keyword evidence="1" id="KW-0805">Transcription regulation</keyword>
<dbReference type="Pfam" id="PF01965">
    <property type="entry name" value="DJ-1_PfpI"/>
    <property type="match status" value="1"/>
</dbReference>
<dbReference type="SUPFAM" id="SSF52317">
    <property type="entry name" value="Class I glutamine amidotransferase-like"/>
    <property type="match status" value="1"/>
</dbReference>
<dbReference type="PROSITE" id="PS01124">
    <property type="entry name" value="HTH_ARAC_FAMILY_2"/>
    <property type="match status" value="1"/>
</dbReference>